<dbReference type="Gene3D" id="3.40.50.1820">
    <property type="entry name" value="alpha/beta hydrolase"/>
    <property type="match status" value="1"/>
</dbReference>
<reference evidence="3 4" key="1">
    <citation type="submission" date="2020-08" db="EMBL/GenBank/DDBJ databases">
        <title>Genomic Encyclopedia of Type Strains, Phase III (KMG-III): the genomes of soil and plant-associated and newly described type strains.</title>
        <authorList>
            <person name="Whitman W."/>
        </authorList>
    </citation>
    <scope>NUCLEOTIDE SEQUENCE [LARGE SCALE GENOMIC DNA]</scope>
    <source>
        <strain evidence="3 4">CECT 5862</strain>
    </source>
</reference>
<dbReference type="GO" id="GO:0016787">
    <property type="term" value="F:hydrolase activity"/>
    <property type="evidence" value="ECO:0007669"/>
    <property type="project" value="InterPro"/>
</dbReference>
<dbReference type="RefSeq" id="WP_183604625.1">
    <property type="nucleotide sequence ID" value="NZ_JACHXK010000036.1"/>
</dbReference>
<evidence type="ECO:0000259" key="2">
    <source>
        <dbReference type="Pfam" id="PF01738"/>
    </source>
</evidence>
<sequence length="221" mass="25154">MDIRSHYYERKIEKQVRMGYQLLLPDSYADTVDKQWPVILFLHGVNKRGNDLEQLRGYGLPDIARAMKIQDFIIVAPQCPAYSNWPLERDAVLTLLDLLIMEYRIDRSRVYVTGFSMGGHGAWDLAAHYPERFAAAAPLAGWYQPEAAGLLKGMPIWAFHGEEDSTVNVLSMEVMVQALKLAGHKVKTTIFPGLAHNIMQAAYSMPELYAWFLLHRRESGT</sequence>
<evidence type="ECO:0000256" key="1">
    <source>
        <dbReference type="ARBA" id="ARBA00022729"/>
    </source>
</evidence>
<comment type="caution">
    <text evidence="3">The sequence shown here is derived from an EMBL/GenBank/DDBJ whole genome shotgun (WGS) entry which is preliminary data.</text>
</comment>
<dbReference type="SUPFAM" id="SSF53474">
    <property type="entry name" value="alpha/beta-Hydrolases"/>
    <property type="match status" value="1"/>
</dbReference>
<dbReference type="InterPro" id="IPR050955">
    <property type="entry name" value="Plant_Biomass_Hydrol_Est"/>
</dbReference>
<protein>
    <submittedName>
        <fullName evidence="3">Putative peptidase</fullName>
    </submittedName>
</protein>
<dbReference type="Pfam" id="PF01738">
    <property type="entry name" value="DLH"/>
    <property type="match status" value="1"/>
</dbReference>
<evidence type="ECO:0000313" key="3">
    <source>
        <dbReference type="EMBL" id="MBB3114594.1"/>
    </source>
</evidence>
<feature type="domain" description="Dienelactone hydrolase" evidence="2">
    <location>
        <begin position="13"/>
        <end position="197"/>
    </location>
</feature>
<proteinExistence type="predicted"/>
<evidence type="ECO:0000313" key="4">
    <source>
        <dbReference type="Proteomes" id="UP000570361"/>
    </source>
</evidence>
<keyword evidence="1" id="KW-0732">Signal</keyword>
<accession>A0A7W5B5K4</accession>
<name>A0A7W5B5K4_9BACL</name>
<dbReference type="InterPro" id="IPR002925">
    <property type="entry name" value="Dienelactn_hydro"/>
</dbReference>
<dbReference type="Proteomes" id="UP000570361">
    <property type="component" value="Unassembled WGS sequence"/>
</dbReference>
<dbReference type="PANTHER" id="PTHR43037">
    <property type="entry name" value="UNNAMED PRODUCT-RELATED"/>
    <property type="match status" value="1"/>
</dbReference>
<keyword evidence="4" id="KW-1185">Reference proteome</keyword>
<dbReference type="InterPro" id="IPR029058">
    <property type="entry name" value="AB_hydrolase_fold"/>
</dbReference>
<gene>
    <name evidence="3" type="ORF">FHS18_006716</name>
</gene>
<organism evidence="3 4">
    <name type="scientific">Paenibacillus phyllosphaerae</name>
    <dbReference type="NCBI Taxonomy" id="274593"/>
    <lineage>
        <taxon>Bacteria</taxon>
        <taxon>Bacillati</taxon>
        <taxon>Bacillota</taxon>
        <taxon>Bacilli</taxon>
        <taxon>Bacillales</taxon>
        <taxon>Paenibacillaceae</taxon>
        <taxon>Paenibacillus</taxon>
    </lineage>
</organism>
<dbReference type="EMBL" id="JACHXK010000036">
    <property type="protein sequence ID" value="MBB3114594.1"/>
    <property type="molecule type" value="Genomic_DNA"/>
</dbReference>
<dbReference type="PANTHER" id="PTHR43037:SF1">
    <property type="entry name" value="BLL1128 PROTEIN"/>
    <property type="match status" value="1"/>
</dbReference>
<dbReference type="AlphaFoldDB" id="A0A7W5B5K4"/>